<feature type="compositionally biased region" description="Polar residues" evidence="1">
    <location>
        <begin position="292"/>
        <end position="305"/>
    </location>
</feature>
<feature type="region of interest" description="Disordered" evidence="1">
    <location>
        <begin position="362"/>
        <end position="381"/>
    </location>
</feature>
<evidence type="ECO:0000256" key="1">
    <source>
        <dbReference type="SAM" id="MobiDB-lite"/>
    </source>
</evidence>
<evidence type="ECO:0000313" key="2">
    <source>
        <dbReference type="EMBL" id="KFD49420.1"/>
    </source>
</evidence>
<proteinExistence type="predicted"/>
<organism evidence="2 3">
    <name type="scientific">Trichuris suis</name>
    <name type="common">pig whipworm</name>
    <dbReference type="NCBI Taxonomy" id="68888"/>
    <lineage>
        <taxon>Eukaryota</taxon>
        <taxon>Metazoa</taxon>
        <taxon>Ecdysozoa</taxon>
        <taxon>Nematoda</taxon>
        <taxon>Enoplea</taxon>
        <taxon>Dorylaimia</taxon>
        <taxon>Trichinellida</taxon>
        <taxon>Trichuridae</taxon>
        <taxon>Trichuris</taxon>
    </lineage>
</organism>
<dbReference type="AlphaFoldDB" id="A0A085LWS4"/>
<gene>
    <name evidence="2" type="ORF">M513_09687</name>
</gene>
<keyword evidence="3" id="KW-1185">Reference proteome</keyword>
<evidence type="ECO:0000313" key="3">
    <source>
        <dbReference type="Proteomes" id="UP000030764"/>
    </source>
</evidence>
<reference evidence="2 3" key="1">
    <citation type="journal article" date="2014" name="Nat. Genet.">
        <title>Genome and transcriptome of the porcine whipworm Trichuris suis.</title>
        <authorList>
            <person name="Jex A.R."/>
            <person name="Nejsum P."/>
            <person name="Schwarz E.M."/>
            <person name="Hu L."/>
            <person name="Young N.D."/>
            <person name="Hall R.S."/>
            <person name="Korhonen P.K."/>
            <person name="Liao S."/>
            <person name="Thamsborg S."/>
            <person name="Xia J."/>
            <person name="Xu P."/>
            <person name="Wang S."/>
            <person name="Scheerlinck J.P."/>
            <person name="Hofmann A."/>
            <person name="Sternberg P.W."/>
            <person name="Wang J."/>
            <person name="Gasser R.B."/>
        </authorList>
    </citation>
    <scope>NUCLEOTIDE SEQUENCE [LARGE SCALE GENOMIC DNA]</scope>
    <source>
        <strain evidence="2">DCEP-RM93M</strain>
    </source>
</reference>
<dbReference type="Proteomes" id="UP000030764">
    <property type="component" value="Unassembled WGS sequence"/>
</dbReference>
<name>A0A085LWS4_9BILA</name>
<sequence>LGPQLLLGKHALVVTSHRHPNHVGIRKFIGAGSLSRQPKQCFVMERERAAYGFSALIDEFRTEFHNRMTSLLREFDDFEYEMKRSEEMVEEDKRRKDEYLTEMKRKYPRWTLPISSGAKVRTGETTKNNLMEQSGKGWRENSARSPSQVLQLRADVDQLKRNYQDLTARFGKLEKPAVNSPHSNGAAAKKVDLVMPTYDSMTKQLDNDKKQAVESVSSDDDRFLELNFASVAKPQLGLTSTRDNAKEEAKMAETASSDSNGRSPNRPTRFAFDQNKKPDDNTLRRESKHANEATSANVEEQSSIHSGGGSPDKISEASSSLSKLSAPNLLQAVARENPTDVKQDDFMAKLFPDKFGAKQRTEISPDDIFALKDDSDSDFFA</sequence>
<feature type="non-terminal residue" evidence="2">
    <location>
        <position position="1"/>
    </location>
</feature>
<accession>A0A085LWS4</accession>
<feature type="compositionally biased region" description="Polar residues" evidence="1">
    <location>
        <begin position="254"/>
        <end position="266"/>
    </location>
</feature>
<dbReference type="EMBL" id="KL363271">
    <property type="protein sequence ID" value="KFD49420.1"/>
    <property type="molecule type" value="Genomic_DNA"/>
</dbReference>
<feature type="region of interest" description="Disordered" evidence="1">
    <location>
        <begin position="239"/>
        <end position="322"/>
    </location>
</feature>
<feature type="compositionally biased region" description="Basic and acidic residues" evidence="1">
    <location>
        <begin position="362"/>
        <end position="374"/>
    </location>
</feature>
<protein>
    <submittedName>
        <fullName evidence="2">Uncharacterized protein</fullName>
    </submittedName>
</protein>
<feature type="compositionally biased region" description="Basic and acidic residues" evidence="1">
    <location>
        <begin position="274"/>
        <end position="291"/>
    </location>
</feature>